<protein>
    <recommendedName>
        <fullName evidence="4">Lipopolysaccharide heptosyltransferase family protein</fullName>
    </recommendedName>
</protein>
<gene>
    <name evidence="2" type="ORF">SR882_06800</name>
</gene>
<accession>A0ABZ0YW95</accession>
<proteinExistence type="predicted"/>
<evidence type="ECO:0000313" key="2">
    <source>
        <dbReference type="EMBL" id="WQH15476.1"/>
    </source>
</evidence>
<dbReference type="SUPFAM" id="SSF53756">
    <property type="entry name" value="UDP-Glycosyltransferase/glycogen phosphorylase"/>
    <property type="match status" value="1"/>
</dbReference>
<dbReference type="Proteomes" id="UP001327459">
    <property type="component" value="Chromosome"/>
</dbReference>
<feature type="region of interest" description="Disordered" evidence="1">
    <location>
        <begin position="300"/>
        <end position="322"/>
    </location>
</feature>
<keyword evidence="3" id="KW-1185">Reference proteome</keyword>
<dbReference type="Gene3D" id="3.40.50.2000">
    <property type="entry name" value="Glycogen Phosphorylase B"/>
    <property type="match status" value="1"/>
</dbReference>
<reference evidence="2 3" key="1">
    <citation type="submission" date="2023-11" db="EMBL/GenBank/DDBJ databases">
        <title>MicrobeMod: A computational toolkit for identifying prokaryotic methylation and restriction-modification with nanopore sequencing.</title>
        <authorList>
            <person name="Crits-Christoph A."/>
            <person name="Kang S.C."/>
            <person name="Lee H."/>
            <person name="Ostrov N."/>
        </authorList>
    </citation>
    <scope>NUCLEOTIDE SEQUENCE [LARGE SCALE GENOMIC DNA]</scope>
    <source>
        <strain evidence="2 3">ATCC 49870</strain>
    </source>
</reference>
<evidence type="ECO:0000313" key="3">
    <source>
        <dbReference type="Proteomes" id="UP001327459"/>
    </source>
</evidence>
<dbReference type="RefSeq" id="WP_322520504.1">
    <property type="nucleotide sequence ID" value="NZ_CP140153.1"/>
</dbReference>
<evidence type="ECO:0008006" key="4">
    <source>
        <dbReference type="Google" id="ProtNLM"/>
    </source>
</evidence>
<evidence type="ECO:0000256" key="1">
    <source>
        <dbReference type="SAM" id="MobiDB-lite"/>
    </source>
</evidence>
<dbReference type="EMBL" id="CP140153">
    <property type="protein sequence ID" value="WQH15476.1"/>
    <property type="molecule type" value="Genomic_DNA"/>
</dbReference>
<sequence>MRIAIVAPDLPDEVIPTFPALTDAVRARPGLKFSVITGPEAAGWFRRHPDVDEVLVFDGTTLLASRWTPAGWRAGRAWKEALRAHPQLEQVEYVIDPFGRPETLAMAKRVPATSVGIARPTKGRLPRRQPYDSQYPVPDDLHRVQAVRVLFAAVLEYSLHDLNPDYGLSIEAEPVVTDLLVDTRALPFDAAGIELIRRRLGETGVSLDDVSAHPPADMEEWQRRLTQSRYVLVGNNRCGWLAAALGIPGVCVCRDGEAKHEGVITTRRSRQKLINVDHPPMNQAEIVVESIIQVITQGKAPIELPEEPPASPEGVEVTPERS</sequence>
<organism evidence="2 3">
    <name type="scientific">Guyparkeria halophila</name>
    <dbReference type="NCBI Taxonomy" id="47960"/>
    <lineage>
        <taxon>Bacteria</taxon>
        <taxon>Pseudomonadati</taxon>
        <taxon>Pseudomonadota</taxon>
        <taxon>Gammaproteobacteria</taxon>
        <taxon>Chromatiales</taxon>
        <taxon>Thioalkalibacteraceae</taxon>
        <taxon>Guyparkeria</taxon>
    </lineage>
</organism>
<name>A0ABZ0YW95_9GAMM</name>